<dbReference type="AlphaFoldDB" id="A0A7D6VJ14"/>
<organism evidence="2 3">
    <name type="scientific">Nocardia huaxiensis</name>
    <dbReference type="NCBI Taxonomy" id="2755382"/>
    <lineage>
        <taxon>Bacteria</taxon>
        <taxon>Bacillati</taxon>
        <taxon>Actinomycetota</taxon>
        <taxon>Actinomycetes</taxon>
        <taxon>Mycobacteriales</taxon>
        <taxon>Nocardiaceae</taxon>
        <taxon>Nocardia</taxon>
    </lineage>
</organism>
<dbReference type="RefSeq" id="WP_181585359.1">
    <property type="nucleotide sequence ID" value="NZ_CP059399.1"/>
</dbReference>
<dbReference type="Gene3D" id="1.20.1290.10">
    <property type="entry name" value="AhpD-like"/>
    <property type="match status" value="1"/>
</dbReference>
<evidence type="ECO:0000259" key="1">
    <source>
        <dbReference type="Pfam" id="PF02627"/>
    </source>
</evidence>
<protein>
    <submittedName>
        <fullName evidence="2">Carboxymuconolactone decarboxylase family protein</fullName>
    </submittedName>
</protein>
<proteinExistence type="predicted"/>
<evidence type="ECO:0000313" key="2">
    <source>
        <dbReference type="EMBL" id="QLY34195.1"/>
    </source>
</evidence>
<keyword evidence="3" id="KW-1185">Reference proteome</keyword>
<gene>
    <name evidence="2" type="ORF">H0264_07820</name>
</gene>
<reference evidence="2 3" key="1">
    <citation type="submission" date="2020-07" db="EMBL/GenBank/DDBJ databases">
        <authorList>
            <person name="Zhuang K."/>
            <person name="Ran Y."/>
        </authorList>
    </citation>
    <scope>NUCLEOTIDE SEQUENCE [LARGE SCALE GENOMIC DNA]</scope>
    <source>
        <strain evidence="2 3">WCH-YHL-001</strain>
    </source>
</reference>
<dbReference type="Pfam" id="PF02627">
    <property type="entry name" value="CMD"/>
    <property type="match status" value="1"/>
</dbReference>
<dbReference type="PANTHER" id="PTHR34846:SF5">
    <property type="entry name" value="CARBOXYMUCONOLACTONE DECARBOXYLASE-LIKE DOMAIN-CONTAINING PROTEIN"/>
    <property type="match status" value="1"/>
</dbReference>
<dbReference type="InterPro" id="IPR029032">
    <property type="entry name" value="AhpD-like"/>
</dbReference>
<dbReference type="InterPro" id="IPR003779">
    <property type="entry name" value="CMD-like"/>
</dbReference>
<dbReference type="KEGG" id="nhu:H0264_07820"/>
<name>A0A7D6VJ14_9NOCA</name>
<dbReference type="EMBL" id="CP059399">
    <property type="protein sequence ID" value="QLY34195.1"/>
    <property type="molecule type" value="Genomic_DNA"/>
</dbReference>
<sequence length="176" mass="19795">MEPRITPGRLRELGPVNWIVWQVLSRAAGTDDAHLFSTLGQARGLFRGWLHFSGRLMPGGTLRRYETELAILRVAHLRSCEYEMDHHIRLGKRAGVTPEILDRVRVGPSAPGWTPKEQALLTAVDELVTTRDLSDTTWQALAAHYSQPKLIEIVLLVNQYEGLASTITALRIQLDH</sequence>
<evidence type="ECO:0000313" key="3">
    <source>
        <dbReference type="Proteomes" id="UP000515512"/>
    </source>
</evidence>
<dbReference type="GO" id="GO:0051920">
    <property type="term" value="F:peroxiredoxin activity"/>
    <property type="evidence" value="ECO:0007669"/>
    <property type="project" value="InterPro"/>
</dbReference>
<dbReference type="SUPFAM" id="SSF69118">
    <property type="entry name" value="AhpD-like"/>
    <property type="match status" value="1"/>
</dbReference>
<accession>A0A7D6VJ14</accession>
<feature type="domain" description="Carboxymuconolactone decarboxylase-like" evidence="1">
    <location>
        <begin position="45"/>
        <end position="126"/>
    </location>
</feature>
<dbReference type="Proteomes" id="UP000515512">
    <property type="component" value="Chromosome"/>
</dbReference>
<dbReference type="PANTHER" id="PTHR34846">
    <property type="entry name" value="4-CARBOXYMUCONOLACTONE DECARBOXYLASE FAMILY PROTEIN (AFU_ORTHOLOGUE AFUA_6G11590)"/>
    <property type="match status" value="1"/>
</dbReference>